<dbReference type="InterPro" id="IPR052389">
    <property type="entry name" value="Sec_Metab_Biosynth-Assoc"/>
</dbReference>
<dbReference type="SMART" id="SM00046">
    <property type="entry name" value="DAGKc"/>
    <property type="match status" value="1"/>
</dbReference>
<dbReference type="InterPro" id="IPR042171">
    <property type="entry name" value="Acyl-CoA_hotdog"/>
</dbReference>
<sequence length="322" mass="33610">MYPLFTTAMALREVDPGAGSADAVFDAELNEHWTIGPKVHGGAMLALCANAARTAYARAPGDAAGRVASAAGAGQSGPGAAGVQPVAVSASFLWAPDPGPMRLATSMRKRGRRISVVDVELTQGGRTAVHAVVTLGEPEHFGPRDDAGPQTTRAGLPGRLHRAGHPARGPLLAANPVVDLMPPDPPDEVAPIGPGHPMSGLVHLAAGCDVRPVVSTLQPSTDGRPPMIQMWVRPRGVAPDALFALMCGDVSAPVSFAVGRTGWAPTVQLTAYLRALPADGWLRVVCTCLQIGQDWFDEDHIVVDCDGRLVVQTRQLAMVPPR</sequence>
<organism evidence="2 3">
    <name type="scientific">Mycobacterium botniense</name>
    <dbReference type="NCBI Taxonomy" id="84962"/>
    <lineage>
        <taxon>Bacteria</taxon>
        <taxon>Bacillati</taxon>
        <taxon>Actinomycetota</taxon>
        <taxon>Actinomycetes</taxon>
        <taxon>Mycobacteriales</taxon>
        <taxon>Mycobacteriaceae</taxon>
        <taxon>Mycobacterium</taxon>
    </lineage>
</organism>
<dbReference type="SUPFAM" id="SSF54637">
    <property type="entry name" value="Thioesterase/thiol ester dehydrase-isomerase"/>
    <property type="match status" value="2"/>
</dbReference>
<evidence type="ECO:0000313" key="2">
    <source>
        <dbReference type="EMBL" id="GFG73384.1"/>
    </source>
</evidence>
<name>A0A7I9XTR8_9MYCO</name>
<gene>
    <name evidence="2" type="ORF">MBOT_07490</name>
</gene>
<evidence type="ECO:0000259" key="1">
    <source>
        <dbReference type="SMART" id="SM00046"/>
    </source>
</evidence>
<comment type="caution">
    <text evidence="2">The sequence shown here is derived from an EMBL/GenBank/DDBJ whole genome shotgun (WGS) entry which is preliminary data.</text>
</comment>
<dbReference type="Pfam" id="PF20789">
    <property type="entry name" value="4HBT_3C"/>
    <property type="match status" value="1"/>
</dbReference>
<dbReference type="Pfam" id="PF13622">
    <property type="entry name" value="4HBT_3"/>
    <property type="match status" value="1"/>
</dbReference>
<dbReference type="InterPro" id="IPR001206">
    <property type="entry name" value="Diacylglycerol_kinase_cat_dom"/>
</dbReference>
<dbReference type="InterPro" id="IPR029069">
    <property type="entry name" value="HotDog_dom_sf"/>
</dbReference>
<proteinExistence type="predicted"/>
<protein>
    <recommendedName>
        <fullName evidence="1">DAGKc domain-containing protein</fullName>
    </recommendedName>
</protein>
<accession>A0A7I9XTR8</accession>
<keyword evidence="3" id="KW-1185">Reference proteome</keyword>
<dbReference type="RefSeq" id="WP_163754407.1">
    <property type="nucleotide sequence ID" value="NZ_BLKW01000002.1"/>
</dbReference>
<dbReference type="EMBL" id="BLKW01000002">
    <property type="protein sequence ID" value="GFG73384.1"/>
    <property type="molecule type" value="Genomic_DNA"/>
</dbReference>
<dbReference type="InterPro" id="IPR049449">
    <property type="entry name" value="TesB_ACOT8-like_N"/>
</dbReference>
<evidence type="ECO:0000313" key="3">
    <source>
        <dbReference type="Proteomes" id="UP000465361"/>
    </source>
</evidence>
<dbReference type="AlphaFoldDB" id="A0A7I9XTR8"/>
<dbReference type="Gene3D" id="2.40.160.210">
    <property type="entry name" value="Acyl-CoA thioesterase, double hotdog domain"/>
    <property type="match status" value="1"/>
</dbReference>
<dbReference type="InterPro" id="IPR049450">
    <property type="entry name" value="ACOT8-like_C"/>
</dbReference>
<dbReference type="PANTHER" id="PTHR38110:SF1">
    <property type="entry name" value="THIOESTERASE DOMAIN-CONTAINING PROTEIN"/>
    <property type="match status" value="1"/>
</dbReference>
<dbReference type="Proteomes" id="UP000465361">
    <property type="component" value="Unassembled WGS sequence"/>
</dbReference>
<reference evidence="2 3" key="1">
    <citation type="journal article" date="2019" name="Emerg. Microbes Infect.">
        <title>Comprehensive subspecies identification of 175 nontuberculous mycobacteria species based on 7547 genomic profiles.</title>
        <authorList>
            <person name="Matsumoto Y."/>
            <person name="Kinjo T."/>
            <person name="Motooka D."/>
            <person name="Nabeya D."/>
            <person name="Jung N."/>
            <person name="Uechi K."/>
            <person name="Horii T."/>
            <person name="Iida T."/>
            <person name="Fujita J."/>
            <person name="Nakamura S."/>
        </authorList>
    </citation>
    <scope>NUCLEOTIDE SEQUENCE [LARGE SCALE GENOMIC DNA]</scope>
    <source>
        <strain evidence="2 3">JCM 17322</strain>
    </source>
</reference>
<dbReference type="GO" id="GO:0016301">
    <property type="term" value="F:kinase activity"/>
    <property type="evidence" value="ECO:0007669"/>
    <property type="project" value="InterPro"/>
</dbReference>
<dbReference type="PANTHER" id="PTHR38110">
    <property type="entry name" value="CHROMOSOME 23, WHOLE GENOME SHOTGUN SEQUENCE"/>
    <property type="match status" value="1"/>
</dbReference>
<feature type="domain" description="DAGKc" evidence="1">
    <location>
        <begin position="89"/>
        <end position="231"/>
    </location>
</feature>